<dbReference type="InterPro" id="IPR027417">
    <property type="entry name" value="P-loop_NTPase"/>
</dbReference>
<feature type="domain" description="UvrA interaction" evidence="18">
    <location>
        <begin position="154"/>
        <end position="284"/>
    </location>
</feature>
<keyword evidence="3" id="KW-0479">Metal-binding</keyword>
<gene>
    <name evidence="19" type="ORF">J2I47_09300</name>
</gene>
<dbReference type="Proteomes" id="UP000664034">
    <property type="component" value="Unassembled WGS sequence"/>
</dbReference>
<keyword evidence="9" id="KW-0862">Zinc</keyword>
<organism evidence="19 20">
    <name type="scientific">Fibrella rubiginis</name>
    <dbReference type="NCBI Taxonomy" id="2817060"/>
    <lineage>
        <taxon>Bacteria</taxon>
        <taxon>Pseudomonadati</taxon>
        <taxon>Bacteroidota</taxon>
        <taxon>Cytophagia</taxon>
        <taxon>Cytophagales</taxon>
        <taxon>Spirosomataceae</taxon>
        <taxon>Fibrella</taxon>
    </lineage>
</organism>
<dbReference type="GO" id="GO:0016887">
    <property type="term" value="F:ATP hydrolysis activity"/>
    <property type="evidence" value="ECO:0007669"/>
    <property type="project" value="InterPro"/>
</dbReference>
<accession>A0A939GD35</accession>
<keyword evidence="10" id="KW-0067">ATP-binding</keyword>
<keyword evidence="2" id="KW-0963">Cytoplasm</keyword>
<dbReference type="EMBL" id="JAFMYV010000003">
    <property type="protein sequence ID" value="MBO0936739.1"/>
    <property type="molecule type" value="Genomic_DNA"/>
</dbReference>
<dbReference type="InterPro" id="IPR041102">
    <property type="entry name" value="UvrA_inter"/>
</dbReference>
<name>A0A939GD35_9BACT</name>
<evidence type="ECO:0000256" key="10">
    <source>
        <dbReference type="ARBA" id="ARBA00022840"/>
    </source>
</evidence>
<dbReference type="GO" id="GO:0004518">
    <property type="term" value="F:nuclease activity"/>
    <property type="evidence" value="ECO:0007669"/>
    <property type="project" value="UniProtKB-KW"/>
</dbReference>
<protein>
    <recommendedName>
        <fullName evidence="15">UvrABC system protein A</fullName>
    </recommendedName>
    <alternativeName>
        <fullName evidence="16">Excinuclease ABC subunit A</fullName>
    </alternativeName>
</protein>
<dbReference type="GO" id="GO:0003677">
    <property type="term" value="F:DNA binding"/>
    <property type="evidence" value="ECO:0007669"/>
    <property type="project" value="UniProtKB-KW"/>
</dbReference>
<evidence type="ECO:0000256" key="11">
    <source>
        <dbReference type="ARBA" id="ARBA00022881"/>
    </source>
</evidence>
<keyword evidence="6" id="KW-0227">DNA damage</keyword>
<keyword evidence="11" id="KW-0267">Excision nuclease</keyword>
<evidence type="ECO:0000256" key="14">
    <source>
        <dbReference type="ARBA" id="ARBA00038000"/>
    </source>
</evidence>
<dbReference type="SUPFAM" id="SSF52540">
    <property type="entry name" value="P-loop containing nucleoside triphosphate hydrolases"/>
    <property type="match status" value="2"/>
</dbReference>
<evidence type="ECO:0000259" key="17">
    <source>
        <dbReference type="Pfam" id="PF17755"/>
    </source>
</evidence>
<evidence type="ECO:0000256" key="2">
    <source>
        <dbReference type="ARBA" id="ARBA00022490"/>
    </source>
</evidence>
<comment type="similarity">
    <text evidence="14">Belongs to the ABC transporter superfamily. UvrA family.</text>
</comment>
<keyword evidence="13" id="KW-0234">DNA repair</keyword>
<dbReference type="PANTHER" id="PTHR43152">
    <property type="entry name" value="UVRABC SYSTEM PROTEIN A"/>
    <property type="match status" value="1"/>
</dbReference>
<dbReference type="GO" id="GO:0005524">
    <property type="term" value="F:ATP binding"/>
    <property type="evidence" value="ECO:0007669"/>
    <property type="project" value="UniProtKB-KW"/>
</dbReference>
<keyword evidence="8" id="KW-0863">Zinc-finger</keyword>
<dbReference type="Gene3D" id="3.40.50.300">
    <property type="entry name" value="P-loop containing nucleotide triphosphate hydrolases"/>
    <property type="match status" value="2"/>
</dbReference>
<evidence type="ECO:0000256" key="5">
    <source>
        <dbReference type="ARBA" id="ARBA00022741"/>
    </source>
</evidence>
<dbReference type="Pfam" id="PF17760">
    <property type="entry name" value="UvrA_inter"/>
    <property type="match status" value="1"/>
</dbReference>
<evidence type="ECO:0000256" key="4">
    <source>
        <dbReference type="ARBA" id="ARBA00022737"/>
    </source>
</evidence>
<reference evidence="19" key="1">
    <citation type="submission" date="2021-03" db="EMBL/GenBank/DDBJ databases">
        <title>Fibrella sp. HMF5335 genome sequencing and assembly.</title>
        <authorList>
            <person name="Kang H."/>
            <person name="Kim H."/>
            <person name="Bae S."/>
            <person name="Joh K."/>
        </authorList>
    </citation>
    <scope>NUCLEOTIDE SEQUENCE</scope>
    <source>
        <strain evidence="19">HMF5335</strain>
    </source>
</reference>
<evidence type="ECO:0000313" key="20">
    <source>
        <dbReference type="Proteomes" id="UP000664034"/>
    </source>
</evidence>
<dbReference type="Gene3D" id="1.20.1580.10">
    <property type="entry name" value="ABC transporter ATPase like domain"/>
    <property type="match status" value="2"/>
</dbReference>
<evidence type="ECO:0000259" key="18">
    <source>
        <dbReference type="Pfam" id="PF17760"/>
    </source>
</evidence>
<evidence type="ECO:0000256" key="12">
    <source>
        <dbReference type="ARBA" id="ARBA00023125"/>
    </source>
</evidence>
<proteinExistence type="inferred from homology"/>
<dbReference type="AlphaFoldDB" id="A0A939GD35"/>
<dbReference type="RefSeq" id="WP_207364281.1">
    <property type="nucleotide sequence ID" value="NZ_JAFMYV010000003.1"/>
</dbReference>
<evidence type="ECO:0000256" key="16">
    <source>
        <dbReference type="ARBA" id="ARBA00042156"/>
    </source>
</evidence>
<dbReference type="PROSITE" id="PS00211">
    <property type="entry name" value="ABC_TRANSPORTER_1"/>
    <property type="match status" value="1"/>
</dbReference>
<dbReference type="InterPro" id="IPR013815">
    <property type="entry name" value="ATP_grasp_subdomain_1"/>
</dbReference>
<dbReference type="PANTHER" id="PTHR43152:SF3">
    <property type="entry name" value="UVRABC SYSTEM PROTEIN A"/>
    <property type="match status" value="1"/>
</dbReference>
<dbReference type="InterPro" id="IPR017871">
    <property type="entry name" value="ABC_transporter-like_CS"/>
</dbReference>
<keyword evidence="12" id="KW-0238">DNA-binding</keyword>
<feature type="domain" description="UvrA DNA-binding" evidence="17">
    <location>
        <begin position="334"/>
        <end position="398"/>
    </location>
</feature>
<evidence type="ECO:0000256" key="7">
    <source>
        <dbReference type="ARBA" id="ARBA00022769"/>
    </source>
</evidence>
<evidence type="ECO:0000256" key="6">
    <source>
        <dbReference type="ARBA" id="ARBA00022763"/>
    </source>
</evidence>
<keyword evidence="7" id="KW-0228">DNA excision</keyword>
<comment type="subcellular location">
    <subcellularLocation>
        <location evidence="1">Cytoplasm</location>
    </subcellularLocation>
</comment>
<sequence length="999" mass="110868">MMQTNETDVLPAVQNDSVDHLDPKQFIIIKGAKVHNLKNIDVAIPRNKLVVVTGLSGSGKSSLAFDTLFAEGQRMYVESLSSYARQFLGRMEKPEVEYIKGVSPAIAIEQKVTSRNPRSTVGTSTEIYDYLKLLFARVGITYSPISGGEVKKDTVTDVVNFIFAQPENERVLIMAPLRPREDRTVVSELKILLQKGYSRLVADGEVFQIEDLLEGAGKLADEGREGDLVLDLLPSPDATLEILIDRGTVIFDESGQPDEETQYRYSDSVQTAFSEGDGSCRVQVVGSGESRTFSDRFELDDIAFEEPSVNLFTFNNPYGACRRCDGFGKVLGIDPDLVIPDKNLSIFEGAIAPWRSEKMSEEFMKPLLRNGIRFDFPIHRPYKELTPQQQELLWTGNSYFTGLNGFFDFVESQSFKVQYRVMMSRYRGKTVCPECRGSRLRRDASFVKVGGKSITDLVLLPLATTAQFFRDLQLPTNLRRVADRILVEIQNRLDYMERVGLGYLTLNRLTNSLSGGEYQRIKLATSLGSALVGSMYILDEPSIGLHPRDTQRLVSVLETLRDMGNTVIVVEHEEEVMRAADQIIDIGPEAGSGGGNLVWQGTWEEIEGGKEERRNGEMGYGHGNAEQTRSSVPPFPLSSFPSYTLDFLTGREKMDVPTYRRVPTHWLELTGARENNLKDVDVKFPLNTMAVITGVSGSGKSTLIRRVLFPALCRLKGDTGEEAGKYTELKGSLDRISAIEMIDQNPIGKSSRSNPVTYIKAYDYLRQVMADQPVSKARGYKPSHFSFNVDGGRCEVCQGEGEVKVEMQFMADIYLKCEGCNGKRFKQEVLEVTLSDKNVSDILDMTVDQAVDFFKTADPKMADKLAPLQAVGLGYIGLGQSANTLSGGEAQRVKLASFLGKGNPNKGQTLFIFDEPTTGLHFHDIRKLLKAINALVDQGDSVIIIEHNMEVIKSADYVIDLGKEGGDAGGYVTFTGTPEQMVRLQEGVSYTADFLKGKV</sequence>
<keyword evidence="20" id="KW-1185">Reference proteome</keyword>
<dbReference type="GO" id="GO:0008270">
    <property type="term" value="F:zinc ion binding"/>
    <property type="evidence" value="ECO:0007669"/>
    <property type="project" value="UniProtKB-KW"/>
</dbReference>
<keyword evidence="5" id="KW-0547">Nucleotide-binding</keyword>
<evidence type="ECO:0000256" key="1">
    <source>
        <dbReference type="ARBA" id="ARBA00004496"/>
    </source>
</evidence>
<dbReference type="Gene3D" id="3.30.1490.20">
    <property type="entry name" value="ATP-grasp fold, A domain"/>
    <property type="match status" value="1"/>
</dbReference>
<dbReference type="Pfam" id="PF17755">
    <property type="entry name" value="UvrA_DNA-bind"/>
    <property type="match status" value="1"/>
</dbReference>
<keyword evidence="4" id="KW-0677">Repeat</keyword>
<evidence type="ECO:0000256" key="9">
    <source>
        <dbReference type="ARBA" id="ARBA00022833"/>
    </source>
</evidence>
<evidence type="ECO:0000256" key="15">
    <source>
        <dbReference type="ARBA" id="ARBA00039316"/>
    </source>
</evidence>
<dbReference type="GO" id="GO:0006281">
    <property type="term" value="P:DNA repair"/>
    <property type="evidence" value="ECO:0007669"/>
    <property type="project" value="UniProtKB-KW"/>
</dbReference>
<evidence type="ECO:0000256" key="13">
    <source>
        <dbReference type="ARBA" id="ARBA00023204"/>
    </source>
</evidence>
<evidence type="ECO:0000256" key="8">
    <source>
        <dbReference type="ARBA" id="ARBA00022771"/>
    </source>
</evidence>
<dbReference type="GO" id="GO:0005737">
    <property type="term" value="C:cytoplasm"/>
    <property type="evidence" value="ECO:0007669"/>
    <property type="project" value="UniProtKB-SubCell"/>
</dbReference>
<dbReference type="InterPro" id="IPR041552">
    <property type="entry name" value="UvrA_DNA-bd"/>
</dbReference>
<dbReference type="Gene3D" id="1.10.8.280">
    <property type="entry name" value="ABC transporter ATPase domain-like"/>
    <property type="match status" value="1"/>
</dbReference>
<comment type="caution">
    <text evidence="19">The sequence shown here is derived from an EMBL/GenBank/DDBJ whole genome shotgun (WGS) entry which is preliminary data.</text>
</comment>
<evidence type="ECO:0000313" key="19">
    <source>
        <dbReference type="EMBL" id="MBO0936739.1"/>
    </source>
</evidence>
<evidence type="ECO:0000256" key="3">
    <source>
        <dbReference type="ARBA" id="ARBA00022723"/>
    </source>
</evidence>